<evidence type="ECO:0000313" key="6">
    <source>
        <dbReference type="Proteomes" id="UP000632849"/>
    </source>
</evidence>
<dbReference type="EMBL" id="BNBE01000001">
    <property type="protein sequence ID" value="GHF89897.1"/>
    <property type="molecule type" value="Genomic_DNA"/>
</dbReference>
<dbReference type="NCBIfam" id="TIGR02227">
    <property type="entry name" value="sigpep_I_bact"/>
    <property type="match status" value="1"/>
</dbReference>
<comment type="caution">
    <text evidence="5">The sequence shown here is derived from an EMBL/GenBank/DDBJ whole genome shotgun (WGS) entry which is preliminary data.</text>
</comment>
<feature type="domain" description="Peptidase S26" evidence="4">
    <location>
        <begin position="20"/>
        <end position="168"/>
    </location>
</feature>
<comment type="similarity">
    <text evidence="2 3">Belongs to the peptidase S26 family.</text>
</comment>
<protein>
    <recommendedName>
        <fullName evidence="3">Signal peptidase I</fullName>
        <ecNumber evidence="3">3.4.21.89</ecNumber>
    </recommendedName>
</protein>
<dbReference type="Pfam" id="PF10502">
    <property type="entry name" value="Peptidase_S26"/>
    <property type="match status" value="1"/>
</dbReference>
<dbReference type="InterPro" id="IPR000223">
    <property type="entry name" value="Pept_S26A_signal_pept_1"/>
</dbReference>
<accession>A0A919EKC3</accession>
<gene>
    <name evidence="5" type="ORF">GCM10017667_18590</name>
</gene>
<dbReference type="GO" id="GO:0005886">
    <property type="term" value="C:plasma membrane"/>
    <property type="evidence" value="ECO:0007669"/>
    <property type="project" value="UniProtKB-SubCell"/>
</dbReference>
<dbReference type="GO" id="GO:0004252">
    <property type="term" value="F:serine-type endopeptidase activity"/>
    <property type="evidence" value="ECO:0007669"/>
    <property type="project" value="InterPro"/>
</dbReference>
<dbReference type="GO" id="GO:0006465">
    <property type="term" value="P:signal peptide processing"/>
    <property type="evidence" value="ECO:0007669"/>
    <property type="project" value="InterPro"/>
</dbReference>
<evidence type="ECO:0000256" key="1">
    <source>
        <dbReference type="ARBA" id="ARBA00004401"/>
    </source>
</evidence>
<dbReference type="Gene3D" id="2.10.109.10">
    <property type="entry name" value="Umud Fragment, subunit A"/>
    <property type="match status" value="1"/>
</dbReference>
<reference evidence="5" key="1">
    <citation type="journal article" date="2014" name="Int. J. Syst. Evol. Microbiol.">
        <title>Complete genome sequence of Corynebacterium casei LMG S-19264T (=DSM 44701T), isolated from a smear-ripened cheese.</title>
        <authorList>
            <consortium name="US DOE Joint Genome Institute (JGI-PGF)"/>
            <person name="Walter F."/>
            <person name="Albersmeier A."/>
            <person name="Kalinowski J."/>
            <person name="Ruckert C."/>
        </authorList>
    </citation>
    <scope>NUCLEOTIDE SEQUENCE</scope>
    <source>
        <strain evidence="5">JCM 4122</strain>
    </source>
</reference>
<sequence length="206" mass="21309">MTGARRARTAARIMVPLGLVLVLGGAGTFLVTHRGVTVAGSSMQPAYPAGARLFVERVGGGEVRGGDVVLVRVPEHYGELPVLRRVAGTGGDHVVSDGHRVTVNGRVLDEPYAKDDPLDPSAEPYDVRVPEGRLFLLGDDRANANDSRAFLDDHAGGAPASAVLGRVRDGLPPSTTAACSLGAVLTAGGLGLAYTARRRARTAAGR</sequence>
<dbReference type="PANTHER" id="PTHR43390">
    <property type="entry name" value="SIGNAL PEPTIDASE I"/>
    <property type="match status" value="1"/>
</dbReference>
<dbReference type="InterPro" id="IPR019533">
    <property type="entry name" value="Peptidase_S26"/>
</dbReference>
<comment type="catalytic activity">
    <reaction evidence="3">
        <text>Cleavage of hydrophobic, N-terminal signal or leader sequences from secreted and periplasmic proteins.</text>
        <dbReference type="EC" id="3.4.21.89"/>
    </reaction>
</comment>
<evidence type="ECO:0000256" key="2">
    <source>
        <dbReference type="ARBA" id="ARBA00009370"/>
    </source>
</evidence>
<dbReference type="GO" id="GO:0009003">
    <property type="term" value="F:signal peptidase activity"/>
    <property type="evidence" value="ECO:0007669"/>
    <property type="project" value="UniProtKB-EC"/>
</dbReference>
<reference evidence="5" key="2">
    <citation type="submission" date="2020-09" db="EMBL/GenBank/DDBJ databases">
        <authorList>
            <person name="Sun Q."/>
            <person name="Ohkuma M."/>
        </authorList>
    </citation>
    <scope>NUCLEOTIDE SEQUENCE</scope>
    <source>
        <strain evidence="5">JCM 4122</strain>
    </source>
</reference>
<keyword evidence="3" id="KW-0645">Protease</keyword>
<dbReference type="EC" id="3.4.21.89" evidence="3"/>
<evidence type="ECO:0000313" key="5">
    <source>
        <dbReference type="EMBL" id="GHF89897.1"/>
    </source>
</evidence>
<comment type="subcellular location">
    <subcellularLocation>
        <location evidence="1">Cell membrane</location>
        <topology evidence="1">Single-pass type II membrane protein</topology>
    </subcellularLocation>
    <subcellularLocation>
        <location evidence="3">Membrane</location>
        <topology evidence="3">Single-pass type II membrane protein</topology>
    </subcellularLocation>
</comment>
<dbReference type="SUPFAM" id="SSF51306">
    <property type="entry name" value="LexA/Signal peptidase"/>
    <property type="match status" value="1"/>
</dbReference>
<dbReference type="AlphaFoldDB" id="A0A919EKC3"/>
<keyword evidence="6" id="KW-1185">Reference proteome</keyword>
<evidence type="ECO:0000256" key="3">
    <source>
        <dbReference type="RuleBase" id="RU362042"/>
    </source>
</evidence>
<dbReference type="RefSeq" id="WP_190041243.1">
    <property type="nucleotide sequence ID" value="NZ_BNBE01000001.1"/>
</dbReference>
<evidence type="ECO:0000259" key="4">
    <source>
        <dbReference type="Pfam" id="PF10502"/>
    </source>
</evidence>
<dbReference type="InterPro" id="IPR036286">
    <property type="entry name" value="LexA/Signal_pep-like_sf"/>
</dbReference>
<proteinExistence type="inferred from homology"/>
<dbReference type="PANTHER" id="PTHR43390:SF1">
    <property type="entry name" value="CHLOROPLAST PROCESSING PEPTIDASE"/>
    <property type="match status" value="1"/>
</dbReference>
<organism evidence="5 6">
    <name type="scientific">Streptomyces filamentosus</name>
    <name type="common">Streptomyces roseosporus</name>
    <dbReference type="NCBI Taxonomy" id="67294"/>
    <lineage>
        <taxon>Bacteria</taxon>
        <taxon>Bacillati</taxon>
        <taxon>Actinomycetota</taxon>
        <taxon>Actinomycetes</taxon>
        <taxon>Kitasatosporales</taxon>
        <taxon>Streptomycetaceae</taxon>
        <taxon>Streptomyces</taxon>
    </lineage>
</organism>
<dbReference type="Proteomes" id="UP000632849">
    <property type="component" value="Unassembled WGS sequence"/>
</dbReference>
<name>A0A919EKC3_STRFL</name>
<dbReference type="PRINTS" id="PR00727">
    <property type="entry name" value="LEADERPTASE"/>
</dbReference>
<keyword evidence="3" id="KW-0378">Hydrolase</keyword>